<keyword evidence="1" id="KW-0690">Ribosome biogenesis</keyword>
<name>A0A0S4JJ44_BODSA</name>
<dbReference type="GO" id="GO:0045943">
    <property type="term" value="P:positive regulation of transcription by RNA polymerase I"/>
    <property type="evidence" value="ECO:0007669"/>
    <property type="project" value="TreeGrafter"/>
</dbReference>
<dbReference type="SUPFAM" id="SSF48371">
    <property type="entry name" value="ARM repeat"/>
    <property type="match status" value="1"/>
</dbReference>
<reference evidence="4" key="1">
    <citation type="submission" date="2015-09" db="EMBL/GenBank/DDBJ databases">
        <authorList>
            <consortium name="Pathogen Informatics"/>
        </authorList>
    </citation>
    <scope>NUCLEOTIDE SEQUENCE [LARGE SCALE GENOMIC DNA]</scope>
    <source>
        <strain evidence="4">Lake Konstanz</strain>
    </source>
</reference>
<dbReference type="AlphaFoldDB" id="A0A0S4JJ44"/>
<evidence type="ECO:0000256" key="2">
    <source>
        <dbReference type="SAM" id="MobiDB-lite"/>
    </source>
</evidence>
<keyword evidence="1" id="KW-0687">Ribonucleoprotein</keyword>
<keyword evidence="1" id="KW-0698">rRNA processing</keyword>
<dbReference type="InterPro" id="IPR016024">
    <property type="entry name" value="ARM-type_fold"/>
</dbReference>
<dbReference type="OMA" id="HHYESAT"/>
<dbReference type="Proteomes" id="UP000051952">
    <property type="component" value="Unassembled WGS sequence"/>
</dbReference>
<dbReference type="VEuPathDB" id="TriTrypDB:BSAL_20940"/>
<evidence type="ECO:0000313" key="3">
    <source>
        <dbReference type="EMBL" id="CUG89415.1"/>
    </source>
</evidence>
<dbReference type="GO" id="GO:0030686">
    <property type="term" value="C:90S preribosome"/>
    <property type="evidence" value="ECO:0007669"/>
    <property type="project" value="TreeGrafter"/>
</dbReference>
<gene>
    <name evidence="3" type="ORF">BSAL_20940</name>
</gene>
<dbReference type="GO" id="GO:0034455">
    <property type="term" value="C:t-UTP complex"/>
    <property type="evidence" value="ECO:0007669"/>
    <property type="project" value="TreeGrafter"/>
</dbReference>
<dbReference type="InterPro" id="IPR040191">
    <property type="entry name" value="UTP10"/>
</dbReference>
<dbReference type="GO" id="GO:0030515">
    <property type="term" value="F:snoRNA binding"/>
    <property type="evidence" value="ECO:0007669"/>
    <property type="project" value="TreeGrafter"/>
</dbReference>
<organism evidence="3 4">
    <name type="scientific">Bodo saltans</name>
    <name type="common">Flagellated protozoan</name>
    <dbReference type="NCBI Taxonomy" id="75058"/>
    <lineage>
        <taxon>Eukaryota</taxon>
        <taxon>Discoba</taxon>
        <taxon>Euglenozoa</taxon>
        <taxon>Kinetoplastea</taxon>
        <taxon>Metakinetoplastina</taxon>
        <taxon>Eubodonida</taxon>
        <taxon>Bodonidae</taxon>
        <taxon>Bodo</taxon>
    </lineage>
</organism>
<accession>A0A0S4JJ44</accession>
<evidence type="ECO:0000256" key="1">
    <source>
        <dbReference type="RuleBase" id="RU367065"/>
    </source>
</evidence>
<keyword evidence="4" id="KW-1185">Reference proteome</keyword>
<evidence type="ECO:0000313" key="4">
    <source>
        <dbReference type="Proteomes" id="UP000051952"/>
    </source>
</evidence>
<comment type="similarity">
    <text evidence="1">Belongs to the HEATR1/UTP10 family.</text>
</comment>
<comment type="subcellular location">
    <subcellularLocation>
        <location evidence="1">Nucleus</location>
        <location evidence="1">Nucleolus</location>
    </subcellularLocation>
</comment>
<dbReference type="GO" id="GO:0032040">
    <property type="term" value="C:small-subunit processome"/>
    <property type="evidence" value="ECO:0007669"/>
    <property type="project" value="TreeGrafter"/>
</dbReference>
<sequence length="1273" mass="134948">MLPLINDALVKSQEALSRSKIASLSSTEIEVVEYLLRGIYSLENNNSKNGDEVTETETFLTCFLSAYPSILIAESGKDYAPVYREALSAMARIFAPASSTAGAKSTTVIFTAGKSAAPNKPLQTAVAAAPNSGNAASSQRLHGLLVALWSRHGADVAQYAACTAAGMESLLLPLMRRATSTSAGQQQLDVAFVIEALEAKFSPNATTWTTLEAVAASSPQLQASEALAFVKSQSALLVNSTTVAATDSDISSRLTALRAASLLLGSAVALAHNTDDDDDDDDVTPAHHAATFATAVLDAVPLSCLGTLVISAAATSASSLTAARGAVVAFATTLTKCVVEHNCEADLFTALRHSATKELLALMTTVLGHGDSEDALSTTSDAVATVEVTKGAAGMVNFVGKLLTAIAPLLNESESTTGSSSSSSTSLLHVVILALMLRLEPLSGTEVLQFRTVVECCRDIITTFDVDTQMMCIAGVMRTLMYPHNPLKRSIESEVAGGDNESHGDDNEDEASAAHGGIVKKLLKANKIINRQELILELVVSTLKSDEFLAPFIAQQQRGGGSNRHQLKKKKTSQEEEVAAAAAAAGEEDEGKEAEAHSSHDTCMQLLLTSLGLFAHYHTLNESTENVIDNTPTSDEEEGAVISEEKSFVMMLELLSGNALGCILAGINEPTFVECLKRLLNDSRVALQVKGLEMLVDRLHQAVPTIEDTLTDSEAEQRRRDLRDPRKKLTNYDLLLLKARPLATKRTMALFPLMHHLLSGSLRTVVKSSATAAPHRQLVLLAQLGITAMEELARTVGSGGSLHSEAEATLAQSERSLVVSEAQVFKLFGSKAKAAEVKTFLSLLLTQLGPLQQRITALSSADASSVAATKKSTSATAIELAALFASAVTAVATIVQTLGAAFVASFSNEIMQVSSSALSFCVSTMPGELARAPIGSLVRVACFNTVLRVFSATWLMCAPYLPQILAASCHKTSVSDSETSASSAELLRTIKALIEPRVMLECCCTALSGSSSSAPTIKATTHNFTVLFECIESLVQSLTKRDIAAMPVLVADIPEVSRNMWIAALQSLASMPQLPTADEANAVSDAFLAMIVKFKSDDCKRHITTLLSWAFEELTGGAAATAAKKSEKKGSKKADDDDIDVSLAPTVSNSKQGLHRMILFLGLHNRVVDKLQSLSEFSFAAVSGALVPTFVQSIRRSSDAQDDDDEDDVRGRKRSAGLDALSTLLLESALDAVRRMSDAQVPAPDTPVAAITTPYFAEAKVFNALMPPFFFLG</sequence>
<dbReference type="PANTHER" id="PTHR13457">
    <property type="entry name" value="BAP28"/>
    <property type="match status" value="1"/>
</dbReference>
<dbReference type="GO" id="GO:0000462">
    <property type="term" value="P:maturation of SSU-rRNA from tricistronic rRNA transcript (SSU-rRNA, 5.8S rRNA, LSU-rRNA)"/>
    <property type="evidence" value="ECO:0007669"/>
    <property type="project" value="TreeGrafter"/>
</dbReference>
<dbReference type="PANTHER" id="PTHR13457:SF1">
    <property type="entry name" value="HEAT REPEAT-CONTAINING PROTEIN 1"/>
    <property type="match status" value="1"/>
</dbReference>
<protein>
    <recommendedName>
        <fullName evidence="1">HEAT repeat-containing protein 1</fullName>
    </recommendedName>
</protein>
<comment type="function">
    <text evidence="1">Involved in nucleolar processing of pre-18S ribosomal RNA.</text>
</comment>
<dbReference type="OrthoDB" id="31183at2759"/>
<feature type="region of interest" description="Disordered" evidence="2">
    <location>
        <begin position="559"/>
        <end position="598"/>
    </location>
</feature>
<dbReference type="EMBL" id="CYKH01001736">
    <property type="protein sequence ID" value="CUG89415.1"/>
    <property type="molecule type" value="Genomic_DNA"/>
</dbReference>
<keyword evidence="1" id="KW-0539">Nucleus</keyword>
<proteinExistence type="inferred from homology"/>